<feature type="transmembrane region" description="Helical" evidence="1">
    <location>
        <begin position="49"/>
        <end position="69"/>
    </location>
</feature>
<evidence type="ECO:0000313" key="2">
    <source>
        <dbReference type="EMBL" id="WZN38503.1"/>
    </source>
</evidence>
<accession>A0ABZ2YF59</accession>
<feature type="transmembrane region" description="Helical" evidence="1">
    <location>
        <begin position="6"/>
        <end position="28"/>
    </location>
</feature>
<reference evidence="2" key="1">
    <citation type="submission" date="2023-06" db="EMBL/GenBank/DDBJ databases">
        <title>Complete Genome of Candidatus Phytoplasma asteris M33.</title>
        <authorList>
            <person name="Toth R."/>
            <person name="Ilic A.-M."/>
            <person name="Huettel B."/>
            <person name="Duduk B."/>
            <person name="Kube M."/>
        </authorList>
    </citation>
    <scope>NUCLEOTIDE SEQUENCE [LARGE SCALE GENOMIC DNA]</scope>
    <source>
        <strain evidence="2">M33</strain>
    </source>
</reference>
<proteinExistence type="predicted"/>
<evidence type="ECO:0000313" key="3">
    <source>
        <dbReference type="Proteomes" id="UP001470586"/>
    </source>
</evidence>
<evidence type="ECO:0000256" key="1">
    <source>
        <dbReference type="SAM" id="Phobius"/>
    </source>
</evidence>
<keyword evidence="3" id="KW-1185">Reference proteome</keyword>
<dbReference type="Proteomes" id="UP001470586">
    <property type="component" value="Chromosome"/>
</dbReference>
<keyword evidence="1" id="KW-1133">Transmembrane helix</keyword>
<dbReference type="EMBL" id="CP128397">
    <property type="protein sequence ID" value="WZN38503.1"/>
    <property type="molecule type" value="Genomic_DNA"/>
</dbReference>
<dbReference type="RefSeq" id="WP_341833784.1">
    <property type="nucleotide sequence ID" value="NZ_CP128397.1"/>
</dbReference>
<protein>
    <submittedName>
        <fullName evidence="2">Membrane protein</fullName>
    </submittedName>
</protein>
<keyword evidence="1" id="KW-0472">Membrane</keyword>
<gene>
    <name evidence="2" type="ORF">M33023_03410</name>
</gene>
<sequence length="289" mass="34522">MELFHKLIIIGFLLFLFVVTIPLCMYFYQTQQNKKRITKINLKSTIFFYYIKLFLGALVIGIISFIWYMKVKTNNQSDSHIIKTPKIETHDEWFQSKTKQRESENYLDSYRIDYSEENKEKLKTTKASEIILEEVKEDGSKVKIQGTPMIKRKYTFYGIAGLGHGQHQEYEPTDLATFCKNPFNEWNEPLPYHPGHFFNYFDTKDKDKDSQFVNDLRLSYANHIVGVDYKGPKYLLEEDKDFFMDEVDCPTNKKDEDNHVIRKTYYLHFNPVKQYLTLYTKKFNTKENK</sequence>
<organism evidence="2 3">
    <name type="scientific">Candidatus Phytoplasma asteris</name>
    <dbReference type="NCBI Taxonomy" id="85620"/>
    <lineage>
        <taxon>Bacteria</taxon>
        <taxon>Bacillati</taxon>
        <taxon>Mycoplasmatota</taxon>
        <taxon>Mollicutes</taxon>
        <taxon>Acholeplasmatales</taxon>
        <taxon>Acholeplasmataceae</taxon>
        <taxon>Candidatus Phytoplasma</taxon>
        <taxon>16SrI (Aster yellows group)</taxon>
    </lineage>
</organism>
<keyword evidence="1" id="KW-0812">Transmembrane</keyword>
<name>A0ABZ2YF59_9MOLU</name>